<dbReference type="PANTHER" id="PTHR42820">
    <property type="entry name" value="SHORT-CHAIN DEHYDROGENASE REDUCTASE"/>
    <property type="match status" value="1"/>
</dbReference>
<dbReference type="OrthoDB" id="294295at2759"/>
<keyword evidence="3" id="KW-1185">Reference proteome</keyword>
<comment type="caution">
    <text evidence="2">The sequence shown here is derived from an EMBL/GenBank/DDBJ whole genome shotgun (WGS) entry which is preliminary data.</text>
</comment>
<name>A0A834GRF8_RHOSS</name>
<accession>A0A834GRF8</accession>
<protein>
    <submittedName>
        <fullName evidence="2">Uncharacterized protein</fullName>
    </submittedName>
</protein>
<evidence type="ECO:0000256" key="1">
    <source>
        <dbReference type="ARBA" id="ARBA00006484"/>
    </source>
</evidence>
<dbReference type="InterPro" id="IPR002347">
    <property type="entry name" value="SDR_fam"/>
</dbReference>
<dbReference type="PANTHER" id="PTHR42820:SF16">
    <property type="entry name" value="SHORT-CHAIN DEHYDROGENASE REDUCTASE 3B"/>
    <property type="match status" value="1"/>
</dbReference>
<proteinExistence type="inferred from homology"/>
<evidence type="ECO:0000313" key="3">
    <source>
        <dbReference type="Proteomes" id="UP000626092"/>
    </source>
</evidence>
<organism evidence="2 3">
    <name type="scientific">Rhododendron simsii</name>
    <name type="common">Sims's rhododendron</name>
    <dbReference type="NCBI Taxonomy" id="118357"/>
    <lineage>
        <taxon>Eukaryota</taxon>
        <taxon>Viridiplantae</taxon>
        <taxon>Streptophyta</taxon>
        <taxon>Embryophyta</taxon>
        <taxon>Tracheophyta</taxon>
        <taxon>Spermatophyta</taxon>
        <taxon>Magnoliopsida</taxon>
        <taxon>eudicotyledons</taxon>
        <taxon>Gunneridae</taxon>
        <taxon>Pentapetalae</taxon>
        <taxon>asterids</taxon>
        <taxon>Ericales</taxon>
        <taxon>Ericaceae</taxon>
        <taxon>Ericoideae</taxon>
        <taxon>Rhodoreae</taxon>
        <taxon>Rhododendron</taxon>
    </lineage>
</organism>
<reference evidence="2" key="1">
    <citation type="submission" date="2019-11" db="EMBL/GenBank/DDBJ databases">
        <authorList>
            <person name="Liu Y."/>
            <person name="Hou J."/>
            <person name="Li T.-Q."/>
            <person name="Guan C.-H."/>
            <person name="Wu X."/>
            <person name="Wu H.-Z."/>
            <person name="Ling F."/>
            <person name="Zhang R."/>
            <person name="Shi X.-G."/>
            <person name="Ren J.-P."/>
            <person name="Chen E.-F."/>
            <person name="Sun J.-M."/>
        </authorList>
    </citation>
    <scope>NUCLEOTIDE SEQUENCE</scope>
    <source>
        <strain evidence="2">Adult_tree_wgs_1</strain>
        <tissue evidence="2">Leaves</tissue>
    </source>
</reference>
<dbReference type="EMBL" id="WJXA01000006">
    <property type="protein sequence ID" value="KAF7140844.1"/>
    <property type="molecule type" value="Genomic_DNA"/>
</dbReference>
<dbReference type="Gene3D" id="3.40.50.720">
    <property type="entry name" value="NAD(P)-binding Rossmann-like Domain"/>
    <property type="match status" value="1"/>
</dbReference>
<dbReference type="Proteomes" id="UP000626092">
    <property type="component" value="Unassembled WGS sequence"/>
</dbReference>
<sequence length="280" mass="29232">MFGFRLEGKVAIITGAASGIGEAAAKLFVENGAFVVVADIQEELGLKVVASIAGPDIDRAIYKKCDVTVEKQVEETVAFAIEKYGTLDIMYSNAGILGPIDSILDMDMEEGFDRTMAINLRGPALCIKHAARAMVKRQVRGSIICTASTSSILGGGSPIAYNTSKHGLVGLVRSAASELGKHGIRVNCVSPYVVATPLAISGLSAMGINKASPSEIELLASSAANLKGVALKAKDIAEAALFLASNESSVYVSGHNLVVDGGFTVVHNSTTMLMETQIKQ</sequence>
<dbReference type="PRINTS" id="PR00081">
    <property type="entry name" value="GDHRDH"/>
</dbReference>
<dbReference type="InterPro" id="IPR036291">
    <property type="entry name" value="NAD(P)-bd_dom_sf"/>
</dbReference>
<dbReference type="AlphaFoldDB" id="A0A834GRF8"/>
<dbReference type="Pfam" id="PF13561">
    <property type="entry name" value="adh_short_C2"/>
    <property type="match status" value="1"/>
</dbReference>
<dbReference type="FunFam" id="3.40.50.720:FF:000084">
    <property type="entry name" value="Short-chain dehydrogenase reductase"/>
    <property type="match status" value="1"/>
</dbReference>
<dbReference type="GO" id="GO:0016616">
    <property type="term" value="F:oxidoreductase activity, acting on the CH-OH group of donors, NAD or NADP as acceptor"/>
    <property type="evidence" value="ECO:0007669"/>
    <property type="project" value="UniProtKB-ARBA"/>
</dbReference>
<evidence type="ECO:0000313" key="2">
    <source>
        <dbReference type="EMBL" id="KAF7140844.1"/>
    </source>
</evidence>
<dbReference type="SUPFAM" id="SSF51735">
    <property type="entry name" value="NAD(P)-binding Rossmann-fold domains"/>
    <property type="match status" value="1"/>
</dbReference>
<gene>
    <name evidence="2" type="ORF">RHSIM_Rhsim06G0175500</name>
</gene>
<comment type="similarity">
    <text evidence="1">Belongs to the short-chain dehydrogenases/reductases (SDR) family.</text>
</comment>
<dbReference type="PRINTS" id="PR00080">
    <property type="entry name" value="SDRFAMILY"/>
</dbReference>